<comment type="caution">
    <text evidence="2">The sequence shown here is derived from an EMBL/GenBank/DDBJ whole genome shotgun (WGS) entry which is preliminary data.</text>
</comment>
<dbReference type="Proteomes" id="UP001488805">
    <property type="component" value="Unassembled WGS sequence"/>
</dbReference>
<accession>A0AAW1DU16</accession>
<protein>
    <submittedName>
        <fullName evidence="2">Uncharacterized protein</fullName>
    </submittedName>
</protein>
<proteinExistence type="predicted"/>
<name>A0AAW1DU16_ZOAVI</name>
<gene>
    <name evidence="2" type="ORF">VZT92_027071</name>
</gene>
<evidence type="ECO:0000256" key="1">
    <source>
        <dbReference type="SAM" id="MobiDB-lite"/>
    </source>
</evidence>
<evidence type="ECO:0000313" key="3">
    <source>
        <dbReference type="Proteomes" id="UP001488805"/>
    </source>
</evidence>
<evidence type="ECO:0000313" key="2">
    <source>
        <dbReference type="EMBL" id="KAK9513545.1"/>
    </source>
</evidence>
<dbReference type="EMBL" id="JBCEZU010000597">
    <property type="protein sequence ID" value="KAK9513545.1"/>
    <property type="molecule type" value="Genomic_DNA"/>
</dbReference>
<keyword evidence="3" id="KW-1185">Reference proteome</keyword>
<organism evidence="2 3">
    <name type="scientific">Zoarces viviparus</name>
    <name type="common">Viviparous eelpout</name>
    <name type="synonym">Blennius viviparus</name>
    <dbReference type="NCBI Taxonomy" id="48416"/>
    <lineage>
        <taxon>Eukaryota</taxon>
        <taxon>Metazoa</taxon>
        <taxon>Chordata</taxon>
        <taxon>Craniata</taxon>
        <taxon>Vertebrata</taxon>
        <taxon>Euteleostomi</taxon>
        <taxon>Actinopterygii</taxon>
        <taxon>Neopterygii</taxon>
        <taxon>Teleostei</taxon>
        <taxon>Neoteleostei</taxon>
        <taxon>Acanthomorphata</taxon>
        <taxon>Eupercaria</taxon>
        <taxon>Perciformes</taxon>
        <taxon>Cottioidei</taxon>
        <taxon>Zoarcales</taxon>
        <taxon>Zoarcidae</taxon>
        <taxon>Zoarcinae</taxon>
        <taxon>Zoarces</taxon>
    </lineage>
</organism>
<feature type="region of interest" description="Disordered" evidence="1">
    <location>
        <begin position="1"/>
        <end position="30"/>
    </location>
</feature>
<reference evidence="2 3" key="1">
    <citation type="journal article" date="2024" name="Genome Biol. Evol.">
        <title>Chromosome-level genome assembly of the viviparous eelpout Zoarces viviparus.</title>
        <authorList>
            <person name="Fuhrmann N."/>
            <person name="Brasseur M.V."/>
            <person name="Bakowski C.E."/>
            <person name="Podsiadlowski L."/>
            <person name="Prost S."/>
            <person name="Krehenwinkel H."/>
            <person name="Mayer C."/>
        </authorList>
    </citation>
    <scope>NUCLEOTIDE SEQUENCE [LARGE SCALE GENOMIC DNA]</scope>
    <source>
        <strain evidence="2">NO-MEL_2022_Ind0_liver</strain>
    </source>
</reference>
<sequence>MEGGEDTHLTPFKAPTSASPSTGGMAHFEESTFHVTPQFLTKKEEEFGTYASTGLRWRDAQTHLRSDDLFSGRCGHTVAASSTEDRITD</sequence>
<dbReference type="AlphaFoldDB" id="A0AAW1DU16"/>